<evidence type="ECO:0000256" key="2">
    <source>
        <dbReference type="ARBA" id="ARBA00022475"/>
    </source>
</evidence>
<feature type="transmembrane region" description="Helical" evidence="9">
    <location>
        <begin position="150"/>
        <end position="166"/>
    </location>
</feature>
<keyword evidence="7 9" id="KW-0472">Membrane</keyword>
<dbReference type="InterPro" id="IPR056785">
    <property type="entry name" value="YkcA/B-like_C"/>
</dbReference>
<evidence type="ECO:0000256" key="8">
    <source>
        <dbReference type="SAM" id="MobiDB-lite"/>
    </source>
</evidence>
<feature type="transmembrane region" description="Helical" evidence="9">
    <location>
        <begin position="425"/>
        <end position="445"/>
    </location>
</feature>
<evidence type="ECO:0000256" key="4">
    <source>
        <dbReference type="ARBA" id="ARBA00022679"/>
    </source>
</evidence>
<feature type="transmembrane region" description="Helical" evidence="9">
    <location>
        <begin position="81"/>
        <end position="102"/>
    </location>
</feature>
<dbReference type="InterPro" id="IPR038731">
    <property type="entry name" value="RgtA/B/C-like"/>
</dbReference>
<dbReference type="GO" id="GO:0016763">
    <property type="term" value="F:pentosyltransferase activity"/>
    <property type="evidence" value="ECO:0007669"/>
    <property type="project" value="TreeGrafter"/>
</dbReference>
<evidence type="ECO:0000256" key="3">
    <source>
        <dbReference type="ARBA" id="ARBA00022676"/>
    </source>
</evidence>
<feature type="transmembrane region" description="Helical" evidence="9">
    <location>
        <begin position="457"/>
        <end position="475"/>
    </location>
</feature>
<feature type="transmembrane region" description="Helical" evidence="9">
    <location>
        <begin position="173"/>
        <end position="189"/>
    </location>
</feature>
<dbReference type="AlphaFoldDB" id="A0A644W8C0"/>
<dbReference type="InterPro" id="IPR050297">
    <property type="entry name" value="LipidA_mod_glycosyltrf_83"/>
</dbReference>
<sequence length="757" mass="80666">MKTKLFSTGSIPSFFRNYRHLTALAAIAVLSFSLNFYAISKLGYCNAYYAAAIKSMTQSFHNFFFVAFDPAGVVSVDKPPLALWIQAVFVLIFGYHGWAMLLPQALAGTGSCIMMYVLTAKHFGRKAGLISALVFALTPAVVVASRNNTMDMQLIFFLLVAAWFFFRSIETGKWRYLFACAVFVGLGFNIKMLQAYMILPGVVIVYLIFAKEKFLKRIIAGLISLVIMAAISFAWMAAVDLTPAADRPYVGSSTNNTVWELIIGHNGLERLVGSGGGARGLTGGGMNGGGAAEGNSGTSSGQSSANGGNFAPPDQDSANGGSFTPPDQDSANGGPLPDGSAATYSAPTGDGSLSGTFRLPGDGQTRSGGRSFNDGEGFGGTVAGGQMRGFGGTVAGSQMRGFGGMGGGGNDIGTAGPLRLFSSSLFGQASWLIVLALFCILVKTGKFDPKKPTVRQAVFLFWIIWLVTMYGFFSFAGFWHRYYLCMFAPGIAGLVGIGVPELVRTFRDKRGWKQFLLPLCLIVTFAIEIRYVWSYEALRNWLAPIMIAAGAASLLLMLLHYVKPKRLILPASAALMLFSLLAAPFYWSLTVVMYVEQNSTLPYAGPELASTAEIHGMTPNQEVLTAADSGTAALENYLVEHYREGSYLVVAQRANDVAQFIVDTGLPAVAYGGFLGSDNAITLDELKELVSQGRVTYFLITSQSGGSNSGLASYVRQNATLIDSREYLGTSTQSAAGSSQNGISGSSLYLFGSTGAS</sequence>
<comment type="caution">
    <text evidence="12">The sequence shown here is derived from an EMBL/GenBank/DDBJ whole genome shotgun (WGS) entry which is preliminary data.</text>
</comment>
<dbReference type="EMBL" id="VSSQ01000685">
    <property type="protein sequence ID" value="MPL99736.1"/>
    <property type="molecule type" value="Genomic_DNA"/>
</dbReference>
<evidence type="ECO:0000256" key="9">
    <source>
        <dbReference type="SAM" id="Phobius"/>
    </source>
</evidence>
<evidence type="ECO:0000256" key="5">
    <source>
        <dbReference type="ARBA" id="ARBA00022692"/>
    </source>
</evidence>
<dbReference type="Pfam" id="PF13231">
    <property type="entry name" value="PMT_2"/>
    <property type="match status" value="1"/>
</dbReference>
<feature type="transmembrane region" description="Helical" evidence="9">
    <location>
        <begin position="574"/>
        <end position="595"/>
    </location>
</feature>
<dbReference type="PANTHER" id="PTHR33908">
    <property type="entry name" value="MANNOSYLTRANSFERASE YKCB-RELATED"/>
    <property type="match status" value="1"/>
</dbReference>
<feature type="transmembrane region" description="Helical" evidence="9">
    <location>
        <begin position="123"/>
        <end position="144"/>
    </location>
</feature>
<evidence type="ECO:0000259" key="10">
    <source>
        <dbReference type="Pfam" id="PF13231"/>
    </source>
</evidence>
<name>A0A644W8C0_9ZZZZ</name>
<dbReference type="PANTHER" id="PTHR33908:SF3">
    <property type="entry name" value="UNDECAPRENYL PHOSPHATE-ALPHA-4-AMINO-4-DEOXY-L-ARABINOSE ARABINOSYL TRANSFERASE"/>
    <property type="match status" value="1"/>
</dbReference>
<accession>A0A644W8C0</accession>
<dbReference type="GO" id="GO:0008610">
    <property type="term" value="P:lipid biosynthetic process"/>
    <property type="evidence" value="ECO:0007669"/>
    <property type="project" value="UniProtKB-ARBA"/>
</dbReference>
<evidence type="ECO:0000256" key="7">
    <source>
        <dbReference type="ARBA" id="ARBA00023136"/>
    </source>
</evidence>
<feature type="transmembrane region" description="Helical" evidence="9">
    <location>
        <begin position="21"/>
        <end position="39"/>
    </location>
</feature>
<keyword evidence="3" id="KW-0328">Glycosyltransferase</keyword>
<evidence type="ECO:0000259" key="11">
    <source>
        <dbReference type="Pfam" id="PF24878"/>
    </source>
</evidence>
<evidence type="ECO:0000256" key="1">
    <source>
        <dbReference type="ARBA" id="ARBA00004651"/>
    </source>
</evidence>
<keyword evidence="4" id="KW-0808">Transferase</keyword>
<dbReference type="GO" id="GO:0010041">
    <property type="term" value="P:response to iron(III) ion"/>
    <property type="evidence" value="ECO:0007669"/>
    <property type="project" value="TreeGrafter"/>
</dbReference>
<evidence type="ECO:0000313" key="12">
    <source>
        <dbReference type="EMBL" id="MPL99736.1"/>
    </source>
</evidence>
<organism evidence="12">
    <name type="scientific">bioreactor metagenome</name>
    <dbReference type="NCBI Taxonomy" id="1076179"/>
    <lineage>
        <taxon>unclassified sequences</taxon>
        <taxon>metagenomes</taxon>
        <taxon>ecological metagenomes</taxon>
    </lineage>
</organism>
<feature type="transmembrane region" description="Helical" evidence="9">
    <location>
        <begin position="515"/>
        <end position="535"/>
    </location>
</feature>
<proteinExistence type="predicted"/>
<dbReference type="Pfam" id="PF24878">
    <property type="entry name" value="YkcB_C"/>
    <property type="match status" value="1"/>
</dbReference>
<feature type="transmembrane region" description="Helical" evidence="9">
    <location>
        <begin position="541"/>
        <end position="562"/>
    </location>
</feature>
<feature type="transmembrane region" description="Helical" evidence="9">
    <location>
        <begin position="481"/>
        <end position="503"/>
    </location>
</feature>
<keyword evidence="2" id="KW-1003">Cell membrane</keyword>
<feature type="compositionally biased region" description="Gly residues" evidence="8">
    <location>
        <begin position="283"/>
        <end position="292"/>
    </location>
</feature>
<feature type="region of interest" description="Disordered" evidence="8">
    <location>
        <begin position="283"/>
        <end position="378"/>
    </location>
</feature>
<comment type="subcellular location">
    <subcellularLocation>
        <location evidence="1">Cell membrane</location>
        <topology evidence="1">Multi-pass membrane protein</topology>
    </subcellularLocation>
</comment>
<gene>
    <name evidence="12" type="ORF">SDC9_45957</name>
</gene>
<reference evidence="12" key="1">
    <citation type="submission" date="2019-08" db="EMBL/GenBank/DDBJ databases">
        <authorList>
            <person name="Kucharzyk K."/>
            <person name="Murdoch R.W."/>
            <person name="Higgins S."/>
            <person name="Loffler F."/>
        </authorList>
    </citation>
    <scope>NUCLEOTIDE SEQUENCE</scope>
</reference>
<dbReference type="GO" id="GO:0005886">
    <property type="term" value="C:plasma membrane"/>
    <property type="evidence" value="ECO:0007669"/>
    <property type="project" value="UniProtKB-SubCell"/>
</dbReference>
<protein>
    <submittedName>
        <fullName evidence="12">Uncharacterized protein</fullName>
    </submittedName>
</protein>
<feature type="compositionally biased region" description="Polar residues" evidence="8">
    <location>
        <begin position="342"/>
        <end position="355"/>
    </location>
</feature>
<keyword evidence="5 9" id="KW-0812">Transmembrane</keyword>
<feature type="domain" description="Putative mannosyltransferase YkcA/B-like C-terminal" evidence="11">
    <location>
        <begin position="634"/>
        <end position="718"/>
    </location>
</feature>
<feature type="transmembrane region" description="Helical" evidence="9">
    <location>
        <begin position="218"/>
        <end position="238"/>
    </location>
</feature>
<feature type="domain" description="Glycosyltransferase RgtA/B/C/D-like" evidence="10">
    <location>
        <begin position="77"/>
        <end position="235"/>
    </location>
</feature>
<feature type="compositionally biased region" description="Polar residues" evidence="8">
    <location>
        <begin position="316"/>
        <end position="331"/>
    </location>
</feature>
<evidence type="ECO:0000256" key="6">
    <source>
        <dbReference type="ARBA" id="ARBA00022989"/>
    </source>
</evidence>
<keyword evidence="6 9" id="KW-1133">Transmembrane helix</keyword>